<dbReference type="GO" id="GO:0042256">
    <property type="term" value="P:cytosolic ribosome assembly"/>
    <property type="evidence" value="ECO:0007669"/>
    <property type="project" value="InterPro"/>
</dbReference>
<sequence>MKTAYYGNPWIGMFIRTNDEVTMLPIDSMKKLDEVVEAALKTKIVKIGMGDSNLLGVYLAMNSHGVVLPNIVKSEEVESLKKIGLNVHISSSKFNAYGNNIAVNDKGGIINPNVEREDRKKIEETLGVELVPMTIAEFTTVGSACIATNTGYLAHFKASEDELVKLNDALKVSGNKGTMNTGTGFVSYGAVVNKNGYVVGENTTAYEIGRMEDALNLVRE</sequence>
<dbReference type="GO" id="GO:0043022">
    <property type="term" value="F:ribosome binding"/>
    <property type="evidence" value="ECO:0007669"/>
    <property type="project" value="InterPro"/>
</dbReference>
<keyword evidence="2 3" id="KW-0648">Protein biosynthesis</keyword>
<dbReference type="Pfam" id="PF01912">
    <property type="entry name" value="eIF-6"/>
    <property type="match status" value="1"/>
</dbReference>
<evidence type="ECO:0000313" key="4">
    <source>
        <dbReference type="EMBL" id="VVC02823.1"/>
    </source>
</evidence>
<keyword evidence="1 3" id="KW-0396">Initiation factor</keyword>
<dbReference type="InterPro" id="IPR002769">
    <property type="entry name" value="eIF6"/>
</dbReference>
<dbReference type="Proteomes" id="UP000789941">
    <property type="component" value="Unassembled WGS sequence"/>
</dbReference>
<dbReference type="Gene3D" id="3.75.10.10">
    <property type="entry name" value="L-arginine/glycine Amidinotransferase, Chain A"/>
    <property type="match status" value="1"/>
</dbReference>
<dbReference type="GO" id="GO:0003743">
    <property type="term" value="F:translation initiation factor activity"/>
    <property type="evidence" value="ECO:0007669"/>
    <property type="project" value="UniProtKB-UniRule"/>
</dbReference>
<dbReference type="PANTHER" id="PTHR10784">
    <property type="entry name" value="TRANSLATION INITIATION FACTOR 6"/>
    <property type="match status" value="1"/>
</dbReference>
<dbReference type="NCBIfam" id="TIGR00323">
    <property type="entry name" value="eIF-6"/>
    <property type="match status" value="1"/>
</dbReference>
<gene>
    <name evidence="3 4" type="primary">eif6</name>
    <name evidence="4" type="ORF">LFW2832_01260</name>
</gene>
<protein>
    <recommendedName>
        <fullName evidence="3">Translation initiation factor 6</fullName>
        <shortName evidence="3">aIF-6</shortName>
    </recommendedName>
</protein>
<evidence type="ECO:0000313" key="5">
    <source>
        <dbReference type="Proteomes" id="UP000789941"/>
    </source>
</evidence>
<dbReference type="SUPFAM" id="SSF55909">
    <property type="entry name" value="Pentein"/>
    <property type="match status" value="1"/>
</dbReference>
<evidence type="ECO:0000256" key="3">
    <source>
        <dbReference type="HAMAP-Rule" id="MF_00032"/>
    </source>
</evidence>
<comment type="caution">
    <text evidence="4">The sequence shown here is derived from an EMBL/GenBank/DDBJ whole genome shotgun (WGS) entry which is preliminary data.</text>
</comment>
<organism evidence="4 5">
    <name type="scientific">Candidatus Bilamarchaeum dharawalense</name>
    <dbReference type="NCBI Taxonomy" id="2885759"/>
    <lineage>
        <taxon>Archaea</taxon>
        <taxon>Candidatus Micrarchaeota</taxon>
        <taxon>Candidatus Micrarchaeia</taxon>
        <taxon>Candidatus Anstonellales</taxon>
        <taxon>Candidatus Bilamarchaeaceae</taxon>
        <taxon>Candidatus Bilamarchaeum</taxon>
    </lineage>
</organism>
<dbReference type="SMART" id="SM00654">
    <property type="entry name" value="eIF6"/>
    <property type="match status" value="1"/>
</dbReference>
<comment type="function">
    <text evidence="3">Binds to the 50S ribosomal subunit and prevents its association with the 30S ribosomal subunit to form the 70S initiation complex.</text>
</comment>
<dbReference type="AlphaFoldDB" id="A0A5E4LP82"/>
<evidence type="ECO:0000256" key="2">
    <source>
        <dbReference type="ARBA" id="ARBA00022917"/>
    </source>
</evidence>
<reference evidence="4 5" key="1">
    <citation type="submission" date="2019-08" db="EMBL/GenBank/DDBJ databases">
        <authorList>
            <person name="Vazquez-Campos X."/>
        </authorList>
    </citation>
    <scope>NUCLEOTIDE SEQUENCE [LARGE SCALE GENOMIC DNA]</scope>
    <source>
        <strain evidence="4">LFW-283_2</strain>
    </source>
</reference>
<evidence type="ECO:0000256" key="1">
    <source>
        <dbReference type="ARBA" id="ARBA00022540"/>
    </source>
</evidence>
<dbReference type="HAMAP" id="MF_00032">
    <property type="entry name" value="eIF_6"/>
    <property type="match status" value="1"/>
</dbReference>
<proteinExistence type="inferred from homology"/>
<accession>A0A5E4LP82</accession>
<name>A0A5E4LP82_9ARCH</name>
<dbReference type="EMBL" id="CABMJJ010000003">
    <property type="protein sequence ID" value="VVC02823.1"/>
    <property type="molecule type" value="Genomic_DNA"/>
</dbReference>
<comment type="similarity">
    <text evidence="3">Belongs to the eIF-6 family.</text>
</comment>